<dbReference type="RefSeq" id="WP_190834792.1">
    <property type="nucleotide sequence ID" value="NZ_CAWPPI010000086.1"/>
</dbReference>
<reference evidence="15" key="1">
    <citation type="submission" date="2020-09" db="EMBL/GenBank/DDBJ databases">
        <title>Iningainema tapete sp. nov. (Scytonemataceae, Cyanobacteria) from greenhouses in central Florida (USA) produces two types of nodularin with biosynthetic potential for microcystin-LR and anabaenopeptins.</title>
        <authorList>
            <person name="Berthold D.E."/>
            <person name="Lefler F.W."/>
            <person name="Huang I.-S."/>
            <person name="Abdulla H."/>
            <person name="Zimba P.V."/>
            <person name="Laughinghouse H.D. IV."/>
        </authorList>
    </citation>
    <scope>NUCLEOTIDE SEQUENCE</scope>
    <source>
        <strain evidence="15">BLCCT55</strain>
    </source>
</reference>
<keyword evidence="6" id="KW-0418">Kinase</keyword>
<dbReference type="Proteomes" id="UP000629098">
    <property type="component" value="Unassembled WGS sequence"/>
</dbReference>
<dbReference type="InterPro" id="IPR035965">
    <property type="entry name" value="PAS-like_dom_sf"/>
</dbReference>
<dbReference type="SUPFAM" id="SSF55785">
    <property type="entry name" value="PYP-like sensor domain (PAS domain)"/>
    <property type="match status" value="1"/>
</dbReference>
<accession>A0A8J7BZG6</accession>
<evidence type="ECO:0000256" key="10">
    <source>
        <dbReference type="SAM" id="Coils"/>
    </source>
</evidence>
<protein>
    <recommendedName>
        <fullName evidence="8">Circadian input-output histidine kinase CikA</fullName>
        <ecNumber evidence="3">2.7.13.3</ecNumber>
    </recommendedName>
</protein>
<dbReference type="InterPro" id="IPR000014">
    <property type="entry name" value="PAS"/>
</dbReference>
<dbReference type="InterPro" id="IPR036890">
    <property type="entry name" value="HATPase_C_sf"/>
</dbReference>
<dbReference type="CDD" id="cd00130">
    <property type="entry name" value="PAS"/>
    <property type="match status" value="1"/>
</dbReference>
<evidence type="ECO:0000259" key="11">
    <source>
        <dbReference type="PROSITE" id="PS50109"/>
    </source>
</evidence>
<dbReference type="InterPro" id="IPR000700">
    <property type="entry name" value="PAS-assoc_C"/>
</dbReference>
<dbReference type="PROSITE" id="PS50110">
    <property type="entry name" value="RESPONSE_REGULATORY"/>
    <property type="match status" value="1"/>
</dbReference>
<keyword evidence="16" id="KW-1185">Reference proteome</keyword>
<dbReference type="InterPro" id="IPR013655">
    <property type="entry name" value="PAS_fold_3"/>
</dbReference>
<dbReference type="FunFam" id="3.30.565.10:FF:000010">
    <property type="entry name" value="Sensor histidine kinase RcsC"/>
    <property type="match status" value="1"/>
</dbReference>
<comment type="caution">
    <text evidence="15">The sequence shown here is derived from an EMBL/GenBank/DDBJ whole genome shotgun (WGS) entry which is preliminary data.</text>
</comment>
<dbReference type="Pfam" id="PF00072">
    <property type="entry name" value="Response_reg"/>
    <property type="match status" value="1"/>
</dbReference>
<dbReference type="InterPro" id="IPR003661">
    <property type="entry name" value="HisK_dim/P_dom"/>
</dbReference>
<dbReference type="SUPFAM" id="SSF47384">
    <property type="entry name" value="Homodimeric domain of signal transducing histidine kinase"/>
    <property type="match status" value="1"/>
</dbReference>
<dbReference type="InterPro" id="IPR004358">
    <property type="entry name" value="Sig_transdc_His_kin-like_C"/>
</dbReference>
<keyword evidence="5" id="KW-0808">Transferase</keyword>
<dbReference type="Pfam" id="PF08447">
    <property type="entry name" value="PAS_3"/>
    <property type="match status" value="1"/>
</dbReference>
<feature type="coiled-coil region" evidence="10">
    <location>
        <begin position="258"/>
        <end position="288"/>
    </location>
</feature>
<feature type="domain" description="PAC" evidence="14">
    <location>
        <begin position="217"/>
        <end position="270"/>
    </location>
</feature>
<dbReference type="FunFam" id="1.10.287.130:FF:000001">
    <property type="entry name" value="Two-component sensor histidine kinase"/>
    <property type="match status" value="1"/>
</dbReference>
<evidence type="ECO:0000313" key="16">
    <source>
        <dbReference type="Proteomes" id="UP000629098"/>
    </source>
</evidence>
<dbReference type="EMBL" id="JACXAE010000086">
    <property type="protein sequence ID" value="MBD2775833.1"/>
    <property type="molecule type" value="Genomic_DNA"/>
</dbReference>
<dbReference type="PROSITE" id="PS50109">
    <property type="entry name" value="HIS_KIN"/>
    <property type="match status" value="1"/>
</dbReference>
<proteinExistence type="inferred from homology"/>
<name>A0A8J7BZG6_9CYAN</name>
<feature type="domain" description="Histidine kinase" evidence="11">
    <location>
        <begin position="288"/>
        <end position="506"/>
    </location>
</feature>
<sequence length="514" mass="57928">MQMIRILLVDDNSDDRLLVIHELQKVFSDLHIQEVGEASQLTQVLEAGNFDLVITDYQLHWSNGLEVLRAVLSRFPACPVIMFTSSGNEEIAVEGMKMGLSDYILKGRRLSRLPIVVQESLEKAKLKKQYSDAVFALRISEERYRIISELTSDLAYAYRLEADGTLIREWITEAFSRITGYTIEEVDYIDGKLSIINPDDRADVLQRQKQLLCGQTDVSEFRIITKSGEVRWLQNFAYPLWDETQGRVTRIYGAARDITEHKRSEEALRKQAQELAEANRLKDEFLANLSHELRTPLNSILGWARVLRSRTVDPATASRALETIERNARNQTQLIEDILDMSRIIQGKLRLNIYPNNLIEITAAAIESMRPAAQAKAIRLEARLNASVKMFPCDPNRLQQVIWNLLSNAVKFTPEKGLIEVQLERVDSSVIIKVSDTGIGISADFLPYVFDRFRQADSSTTKSHSGLGLGLAIVRQLVELHGGTVEVESPGIGCGATFTVKLPLLVEPKQSSYG</sequence>
<evidence type="ECO:0000256" key="9">
    <source>
        <dbReference type="PROSITE-ProRule" id="PRU00169"/>
    </source>
</evidence>
<evidence type="ECO:0000259" key="12">
    <source>
        <dbReference type="PROSITE" id="PS50110"/>
    </source>
</evidence>
<dbReference type="CDD" id="cd00156">
    <property type="entry name" value="REC"/>
    <property type="match status" value="1"/>
</dbReference>
<dbReference type="NCBIfam" id="TIGR00229">
    <property type="entry name" value="sensory_box"/>
    <property type="match status" value="1"/>
</dbReference>
<dbReference type="SUPFAM" id="SSF52172">
    <property type="entry name" value="CheY-like"/>
    <property type="match status" value="1"/>
</dbReference>
<dbReference type="InterPro" id="IPR001789">
    <property type="entry name" value="Sig_transdc_resp-reg_receiver"/>
</dbReference>
<dbReference type="Gene3D" id="3.30.565.10">
    <property type="entry name" value="Histidine kinase-like ATPase, C-terminal domain"/>
    <property type="match status" value="1"/>
</dbReference>
<dbReference type="PRINTS" id="PR00344">
    <property type="entry name" value="BCTRLSENSOR"/>
</dbReference>
<evidence type="ECO:0000259" key="14">
    <source>
        <dbReference type="PROSITE" id="PS50113"/>
    </source>
</evidence>
<evidence type="ECO:0000256" key="6">
    <source>
        <dbReference type="ARBA" id="ARBA00022777"/>
    </source>
</evidence>
<dbReference type="Gene3D" id="1.10.287.130">
    <property type="match status" value="1"/>
</dbReference>
<evidence type="ECO:0000313" key="15">
    <source>
        <dbReference type="EMBL" id="MBD2775833.1"/>
    </source>
</evidence>
<dbReference type="Pfam" id="PF00512">
    <property type="entry name" value="HisKA"/>
    <property type="match status" value="1"/>
</dbReference>
<evidence type="ECO:0000256" key="4">
    <source>
        <dbReference type="ARBA" id="ARBA00022553"/>
    </source>
</evidence>
<keyword evidence="7" id="KW-0902">Two-component regulatory system</keyword>
<dbReference type="Pfam" id="PF02518">
    <property type="entry name" value="HATPase_c"/>
    <property type="match status" value="1"/>
</dbReference>
<dbReference type="CDD" id="cd00082">
    <property type="entry name" value="HisKA"/>
    <property type="match status" value="1"/>
</dbReference>
<dbReference type="SUPFAM" id="SSF55874">
    <property type="entry name" value="ATPase domain of HSP90 chaperone/DNA topoisomerase II/histidine kinase"/>
    <property type="match status" value="1"/>
</dbReference>
<feature type="domain" description="Response regulatory" evidence="12">
    <location>
        <begin position="5"/>
        <end position="121"/>
    </location>
</feature>
<dbReference type="CDD" id="cd16922">
    <property type="entry name" value="HATPase_EvgS-ArcB-TorS-like"/>
    <property type="match status" value="1"/>
</dbReference>
<gene>
    <name evidence="15" type="ORF">ICL16_28180</name>
</gene>
<dbReference type="InterPro" id="IPR036097">
    <property type="entry name" value="HisK_dim/P_sf"/>
</dbReference>
<keyword evidence="4 9" id="KW-0597">Phosphoprotein</keyword>
<evidence type="ECO:0000256" key="5">
    <source>
        <dbReference type="ARBA" id="ARBA00022679"/>
    </source>
</evidence>
<dbReference type="PROSITE" id="PS50112">
    <property type="entry name" value="PAS"/>
    <property type="match status" value="1"/>
</dbReference>
<dbReference type="EC" id="2.7.13.3" evidence="3"/>
<dbReference type="SMART" id="SM00387">
    <property type="entry name" value="HATPase_c"/>
    <property type="match status" value="1"/>
</dbReference>
<evidence type="ECO:0000256" key="7">
    <source>
        <dbReference type="ARBA" id="ARBA00023012"/>
    </source>
</evidence>
<comment type="similarity">
    <text evidence="2">In the N-terminal section; belongs to the phytochrome family.</text>
</comment>
<dbReference type="Gene3D" id="3.40.50.2300">
    <property type="match status" value="1"/>
</dbReference>
<keyword evidence="10" id="KW-0175">Coiled coil</keyword>
<dbReference type="SMART" id="SM00448">
    <property type="entry name" value="REC"/>
    <property type="match status" value="1"/>
</dbReference>
<dbReference type="InterPro" id="IPR001610">
    <property type="entry name" value="PAC"/>
</dbReference>
<evidence type="ECO:0000256" key="3">
    <source>
        <dbReference type="ARBA" id="ARBA00012438"/>
    </source>
</evidence>
<feature type="domain" description="PAS" evidence="13">
    <location>
        <begin position="140"/>
        <end position="215"/>
    </location>
</feature>
<evidence type="ECO:0000256" key="1">
    <source>
        <dbReference type="ARBA" id="ARBA00000085"/>
    </source>
</evidence>
<organism evidence="15 16">
    <name type="scientific">Iningainema tapete BLCC-T55</name>
    <dbReference type="NCBI Taxonomy" id="2748662"/>
    <lineage>
        <taxon>Bacteria</taxon>
        <taxon>Bacillati</taxon>
        <taxon>Cyanobacteriota</taxon>
        <taxon>Cyanophyceae</taxon>
        <taxon>Nostocales</taxon>
        <taxon>Scytonemataceae</taxon>
        <taxon>Iningainema tapete</taxon>
    </lineage>
</organism>
<dbReference type="PANTHER" id="PTHR43547:SF2">
    <property type="entry name" value="HYBRID SIGNAL TRANSDUCTION HISTIDINE KINASE C"/>
    <property type="match status" value="1"/>
</dbReference>
<dbReference type="InterPro" id="IPR003594">
    <property type="entry name" value="HATPase_dom"/>
</dbReference>
<comment type="catalytic activity">
    <reaction evidence="1">
        <text>ATP + protein L-histidine = ADP + protein N-phospho-L-histidine.</text>
        <dbReference type="EC" id="2.7.13.3"/>
    </reaction>
</comment>
<dbReference type="SMART" id="SM00388">
    <property type="entry name" value="HisKA"/>
    <property type="match status" value="1"/>
</dbReference>
<dbReference type="SMART" id="SM00086">
    <property type="entry name" value="PAC"/>
    <property type="match status" value="1"/>
</dbReference>
<dbReference type="PANTHER" id="PTHR43547">
    <property type="entry name" value="TWO-COMPONENT HISTIDINE KINASE"/>
    <property type="match status" value="1"/>
</dbReference>
<dbReference type="PROSITE" id="PS50113">
    <property type="entry name" value="PAC"/>
    <property type="match status" value="1"/>
</dbReference>
<dbReference type="InterPro" id="IPR005467">
    <property type="entry name" value="His_kinase_dom"/>
</dbReference>
<dbReference type="InterPro" id="IPR011006">
    <property type="entry name" value="CheY-like_superfamily"/>
</dbReference>
<evidence type="ECO:0000256" key="2">
    <source>
        <dbReference type="ARBA" id="ARBA00006402"/>
    </source>
</evidence>
<evidence type="ECO:0000259" key="13">
    <source>
        <dbReference type="PROSITE" id="PS50112"/>
    </source>
</evidence>
<evidence type="ECO:0000256" key="8">
    <source>
        <dbReference type="ARBA" id="ARBA00074306"/>
    </source>
</evidence>
<dbReference type="GO" id="GO:0000155">
    <property type="term" value="F:phosphorelay sensor kinase activity"/>
    <property type="evidence" value="ECO:0007669"/>
    <property type="project" value="InterPro"/>
</dbReference>
<dbReference type="AlphaFoldDB" id="A0A8J7BZG6"/>
<feature type="modified residue" description="4-aspartylphosphate" evidence="9">
    <location>
        <position position="56"/>
    </location>
</feature>
<dbReference type="Gene3D" id="3.30.450.20">
    <property type="entry name" value="PAS domain"/>
    <property type="match status" value="1"/>
</dbReference>